<sequence length="60" mass="6944">MVEQSMLCDEINIPYQSITPEEIEDFVEINKKPSFNNLLFNYIDKAGASDSHISMLIFFI</sequence>
<protein>
    <submittedName>
        <fullName evidence="1">Uncharacterized protein</fullName>
    </submittedName>
</protein>
<reference evidence="2" key="1">
    <citation type="journal article" date="2016" name="Genome Announc.">
        <title>Complete genome sequence of Alkaliphilus metalliredigens strain QYMF, an alkaliphilic and metal-reducing bacterium isolated from borax-contaminated leachate ponds.</title>
        <authorList>
            <person name="Hwang C."/>
            <person name="Copeland A."/>
            <person name="Lucas S."/>
            <person name="Lapidus A."/>
            <person name="Barry K."/>
            <person name="Detter J.C."/>
            <person name="Glavina Del Rio T."/>
            <person name="Hammon N."/>
            <person name="Israni S."/>
            <person name="Dalin E."/>
            <person name="Tice H."/>
            <person name="Pitluck S."/>
            <person name="Chertkov O."/>
            <person name="Brettin T."/>
            <person name="Bruce D."/>
            <person name="Han C."/>
            <person name="Schmutz J."/>
            <person name="Larimer F."/>
            <person name="Land M.L."/>
            <person name="Hauser L."/>
            <person name="Kyrpides N."/>
            <person name="Mikhailova N."/>
            <person name="Ye Q."/>
            <person name="Zhou J."/>
            <person name="Richardson P."/>
            <person name="Fields M.W."/>
        </authorList>
    </citation>
    <scope>NUCLEOTIDE SEQUENCE [LARGE SCALE GENOMIC DNA]</scope>
    <source>
        <strain evidence="2">QYMF</strain>
    </source>
</reference>
<dbReference type="EMBL" id="CP000724">
    <property type="protein sequence ID" value="ABR48153.1"/>
    <property type="molecule type" value="Genomic_DNA"/>
</dbReference>
<dbReference type="AlphaFoldDB" id="A6TPN5"/>
<name>A6TPN5_ALKMQ</name>
<proteinExistence type="predicted"/>
<evidence type="ECO:0000313" key="1">
    <source>
        <dbReference type="EMBL" id="ABR48153.1"/>
    </source>
</evidence>
<accession>A6TPN5</accession>
<dbReference type="OrthoDB" id="6194521at2"/>
<organism evidence="1 2">
    <name type="scientific">Alkaliphilus metalliredigens (strain QYMF)</name>
    <dbReference type="NCBI Taxonomy" id="293826"/>
    <lineage>
        <taxon>Bacteria</taxon>
        <taxon>Bacillati</taxon>
        <taxon>Bacillota</taxon>
        <taxon>Clostridia</taxon>
        <taxon>Peptostreptococcales</taxon>
        <taxon>Natronincolaceae</taxon>
        <taxon>Alkaliphilus</taxon>
    </lineage>
</organism>
<dbReference type="RefSeq" id="WP_012063133.1">
    <property type="nucleotide sequence ID" value="NC_009633.1"/>
</dbReference>
<evidence type="ECO:0000313" key="2">
    <source>
        <dbReference type="Proteomes" id="UP000001572"/>
    </source>
</evidence>
<gene>
    <name evidence="1" type="ordered locus">Amet_1990</name>
</gene>
<dbReference type="Proteomes" id="UP000001572">
    <property type="component" value="Chromosome"/>
</dbReference>
<dbReference type="HOGENOM" id="CLU_2930889_0_0_9"/>
<keyword evidence="2" id="KW-1185">Reference proteome</keyword>
<dbReference type="KEGG" id="amt:Amet_1990"/>